<dbReference type="OrthoDB" id="9805604at2"/>
<gene>
    <name evidence="1" type="ORF">CAK95_17660</name>
</gene>
<dbReference type="Proteomes" id="UP000194137">
    <property type="component" value="Chromosome"/>
</dbReference>
<keyword evidence="2" id="KW-1185">Reference proteome</keyword>
<dbReference type="KEGG" id="psin:CAK95_17660"/>
<dbReference type="EMBL" id="CP021112">
    <property type="protein sequence ID" value="ARQ00705.1"/>
    <property type="molecule type" value="Genomic_DNA"/>
</dbReference>
<dbReference type="STRING" id="1235591.CAK95_17660"/>
<proteinExistence type="predicted"/>
<organism evidence="1 2">
    <name type="scientific">Pseudorhodoplanes sinuspersici</name>
    <dbReference type="NCBI Taxonomy" id="1235591"/>
    <lineage>
        <taxon>Bacteria</taxon>
        <taxon>Pseudomonadati</taxon>
        <taxon>Pseudomonadota</taxon>
        <taxon>Alphaproteobacteria</taxon>
        <taxon>Hyphomicrobiales</taxon>
        <taxon>Pseudorhodoplanes</taxon>
    </lineage>
</organism>
<sequence>MLEGRSVLAVVPARGGSKSIPRKNLKEIGGISLVGRAAGVARALPWIDAALISTDDHDIRDEAVRHGLDAPFMRPDELSGDTAGSIDMWRHAWLAAEQHYGRRFDISVLLEPTSPMRRPEDVELTVKTLLQTNAPAAATVSRTPAHYTPHKTLTVDEQGTIGFYLSDGARHSLRQGIPAYYHRNGLCYAVTRAHLVGHGRIIDRDAQAVVIDRHVVNIDDPFELELTEWLLNRERKA</sequence>
<dbReference type="GO" id="GO:0008781">
    <property type="term" value="F:N-acylneuraminate cytidylyltransferase activity"/>
    <property type="evidence" value="ECO:0007669"/>
    <property type="project" value="TreeGrafter"/>
</dbReference>
<protein>
    <submittedName>
        <fullName evidence="1">Uncharacterized protein</fullName>
    </submittedName>
</protein>
<dbReference type="PANTHER" id="PTHR21485">
    <property type="entry name" value="HAD SUPERFAMILY MEMBERS CMAS AND KDSC"/>
    <property type="match status" value="1"/>
</dbReference>
<dbReference type="InterPro" id="IPR029044">
    <property type="entry name" value="Nucleotide-diphossugar_trans"/>
</dbReference>
<reference evidence="1 2" key="1">
    <citation type="submission" date="2017-05" db="EMBL/GenBank/DDBJ databases">
        <title>Full genome sequence of Pseudorhodoplanes sinuspersici.</title>
        <authorList>
            <person name="Dastgheib S.M.M."/>
            <person name="Shavandi M."/>
            <person name="Tirandaz H."/>
        </authorList>
    </citation>
    <scope>NUCLEOTIDE SEQUENCE [LARGE SCALE GENOMIC DNA]</scope>
    <source>
        <strain evidence="1 2">RIPI110</strain>
    </source>
</reference>
<evidence type="ECO:0000313" key="1">
    <source>
        <dbReference type="EMBL" id="ARQ00705.1"/>
    </source>
</evidence>
<dbReference type="InterPro" id="IPR003329">
    <property type="entry name" value="Cytidylyl_trans"/>
</dbReference>
<evidence type="ECO:0000313" key="2">
    <source>
        <dbReference type="Proteomes" id="UP000194137"/>
    </source>
</evidence>
<dbReference type="RefSeq" id="WP_086089100.1">
    <property type="nucleotide sequence ID" value="NZ_CP021112.1"/>
</dbReference>
<dbReference type="CDD" id="cd02513">
    <property type="entry name" value="CMP-NeuAc_Synthase"/>
    <property type="match status" value="1"/>
</dbReference>
<name>A0A1W6ZVC0_9HYPH</name>
<dbReference type="Pfam" id="PF02348">
    <property type="entry name" value="CTP_transf_3"/>
    <property type="match status" value="1"/>
</dbReference>
<accession>A0A1W6ZVC0</accession>
<dbReference type="SUPFAM" id="SSF53448">
    <property type="entry name" value="Nucleotide-diphospho-sugar transferases"/>
    <property type="match status" value="1"/>
</dbReference>
<dbReference type="InterPro" id="IPR050793">
    <property type="entry name" value="CMP-NeuNAc_synthase"/>
</dbReference>
<dbReference type="PANTHER" id="PTHR21485:SF3">
    <property type="entry name" value="N-ACYLNEURAMINATE CYTIDYLYLTRANSFERASE"/>
    <property type="match status" value="1"/>
</dbReference>
<dbReference type="Gene3D" id="3.90.550.10">
    <property type="entry name" value="Spore Coat Polysaccharide Biosynthesis Protein SpsA, Chain A"/>
    <property type="match status" value="1"/>
</dbReference>
<dbReference type="AlphaFoldDB" id="A0A1W6ZVC0"/>